<evidence type="ECO:0000256" key="2">
    <source>
        <dbReference type="SAM" id="SignalP"/>
    </source>
</evidence>
<evidence type="ECO:0000256" key="1">
    <source>
        <dbReference type="SAM" id="MobiDB-lite"/>
    </source>
</evidence>
<keyword evidence="4" id="KW-1185">Reference proteome</keyword>
<feature type="compositionally biased region" description="Pro residues" evidence="1">
    <location>
        <begin position="34"/>
        <end position="57"/>
    </location>
</feature>
<organism evidence="3 4">
    <name type="scientific">Rubroshorea leprosula</name>
    <dbReference type="NCBI Taxonomy" id="152421"/>
    <lineage>
        <taxon>Eukaryota</taxon>
        <taxon>Viridiplantae</taxon>
        <taxon>Streptophyta</taxon>
        <taxon>Embryophyta</taxon>
        <taxon>Tracheophyta</taxon>
        <taxon>Spermatophyta</taxon>
        <taxon>Magnoliopsida</taxon>
        <taxon>eudicotyledons</taxon>
        <taxon>Gunneridae</taxon>
        <taxon>Pentapetalae</taxon>
        <taxon>rosids</taxon>
        <taxon>malvids</taxon>
        <taxon>Malvales</taxon>
        <taxon>Dipterocarpaceae</taxon>
        <taxon>Rubroshorea</taxon>
    </lineage>
</organism>
<dbReference type="PROSITE" id="PS51257">
    <property type="entry name" value="PROKAR_LIPOPROTEIN"/>
    <property type="match status" value="1"/>
</dbReference>
<protein>
    <submittedName>
        <fullName evidence="3">Uncharacterized protein</fullName>
    </submittedName>
</protein>
<evidence type="ECO:0000313" key="3">
    <source>
        <dbReference type="EMBL" id="GKU90809.1"/>
    </source>
</evidence>
<name>A0AAV5HZ82_9ROSI</name>
<feature type="chain" id="PRO_5043528853" evidence="2">
    <location>
        <begin position="22"/>
        <end position="90"/>
    </location>
</feature>
<keyword evidence="2" id="KW-0732">Signal</keyword>
<reference evidence="3 4" key="1">
    <citation type="journal article" date="2021" name="Commun. Biol.">
        <title>The genome of Shorea leprosula (Dipterocarpaceae) highlights the ecological relevance of drought in aseasonal tropical rainforests.</title>
        <authorList>
            <person name="Ng K.K.S."/>
            <person name="Kobayashi M.J."/>
            <person name="Fawcett J.A."/>
            <person name="Hatakeyama M."/>
            <person name="Paape T."/>
            <person name="Ng C.H."/>
            <person name="Ang C.C."/>
            <person name="Tnah L.H."/>
            <person name="Lee C.T."/>
            <person name="Nishiyama T."/>
            <person name="Sese J."/>
            <person name="O'Brien M.J."/>
            <person name="Copetti D."/>
            <person name="Mohd Noor M.I."/>
            <person name="Ong R.C."/>
            <person name="Putra M."/>
            <person name="Sireger I.Z."/>
            <person name="Indrioko S."/>
            <person name="Kosugi Y."/>
            <person name="Izuno A."/>
            <person name="Isagi Y."/>
            <person name="Lee S.L."/>
            <person name="Shimizu K.K."/>
        </authorList>
    </citation>
    <scope>NUCLEOTIDE SEQUENCE [LARGE SCALE GENOMIC DNA]</scope>
    <source>
        <strain evidence="3">214</strain>
    </source>
</reference>
<dbReference type="Proteomes" id="UP001054252">
    <property type="component" value="Unassembled WGS sequence"/>
</dbReference>
<dbReference type="EMBL" id="BPVZ01000004">
    <property type="protein sequence ID" value="GKU90809.1"/>
    <property type="molecule type" value="Genomic_DNA"/>
</dbReference>
<sequence length="90" mass="10014">MCCSWKMSFLILTFLALSCLNDRFPFARALAGPNPSPQVVPRRPTPTTPPPSRSTPVTPPLAEYYFTVKEANFTKFCVASFPSLYTSHAQ</sequence>
<proteinExistence type="predicted"/>
<comment type="caution">
    <text evidence="3">The sequence shown here is derived from an EMBL/GenBank/DDBJ whole genome shotgun (WGS) entry which is preliminary data.</text>
</comment>
<feature type="region of interest" description="Disordered" evidence="1">
    <location>
        <begin position="31"/>
        <end position="57"/>
    </location>
</feature>
<feature type="signal peptide" evidence="2">
    <location>
        <begin position="1"/>
        <end position="21"/>
    </location>
</feature>
<accession>A0AAV5HZ82</accession>
<gene>
    <name evidence="3" type="ORF">SLEP1_g4760</name>
</gene>
<evidence type="ECO:0000313" key="4">
    <source>
        <dbReference type="Proteomes" id="UP001054252"/>
    </source>
</evidence>
<dbReference type="AlphaFoldDB" id="A0AAV5HZ82"/>